<keyword evidence="16" id="KW-1185">Reference proteome</keyword>
<dbReference type="PROSITE" id="PS01331">
    <property type="entry name" value="THYMIDYLATE_KINASE"/>
    <property type="match status" value="1"/>
</dbReference>
<comment type="function">
    <text evidence="11 12">Phosphorylation of dTMP to form dTDP in both de novo and salvage pathways of dTTP synthesis.</text>
</comment>
<keyword evidence="5 12" id="KW-0545">Nucleotide biosynthesis</keyword>
<evidence type="ECO:0000256" key="10">
    <source>
        <dbReference type="ARBA" id="ARBA00048743"/>
    </source>
</evidence>
<keyword evidence="8 12" id="KW-0067">ATP-binding</keyword>
<dbReference type="GO" id="GO:0006227">
    <property type="term" value="P:dUDP biosynthetic process"/>
    <property type="evidence" value="ECO:0007669"/>
    <property type="project" value="TreeGrafter"/>
</dbReference>
<evidence type="ECO:0000259" key="14">
    <source>
        <dbReference type="Pfam" id="PF02223"/>
    </source>
</evidence>
<dbReference type="CDD" id="cd01672">
    <property type="entry name" value="TMPK"/>
    <property type="match status" value="1"/>
</dbReference>
<evidence type="ECO:0000256" key="3">
    <source>
        <dbReference type="ARBA" id="ARBA00017144"/>
    </source>
</evidence>
<dbReference type="GO" id="GO:0005829">
    <property type="term" value="C:cytosol"/>
    <property type="evidence" value="ECO:0007669"/>
    <property type="project" value="TreeGrafter"/>
</dbReference>
<protein>
    <recommendedName>
        <fullName evidence="3 12">Thymidylate kinase</fullName>
        <ecNumber evidence="2 12">2.7.4.9</ecNumber>
    </recommendedName>
    <alternativeName>
        <fullName evidence="9 12">dTMP kinase</fullName>
    </alternativeName>
</protein>
<evidence type="ECO:0000256" key="11">
    <source>
        <dbReference type="ARBA" id="ARBA00057735"/>
    </source>
</evidence>
<comment type="similarity">
    <text evidence="1 12">Belongs to the thymidylate kinase family.</text>
</comment>
<accession>D0MCV6</accession>
<feature type="binding site" evidence="12">
    <location>
        <begin position="7"/>
        <end position="14"/>
    </location>
    <ligand>
        <name>ATP</name>
        <dbReference type="ChEBI" id="CHEBI:30616"/>
    </ligand>
</feature>
<keyword evidence="6 12" id="KW-0547">Nucleotide-binding</keyword>
<organism evidence="15 16">
    <name type="scientific">Rhodothermus marinus (strain ATCC 43812 / DSM 4252 / R-10)</name>
    <name type="common">Rhodothermus obamensis</name>
    <dbReference type="NCBI Taxonomy" id="518766"/>
    <lineage>
        <taxon>Bacteria</taxon>
        <taxon>Pseudomonadati</taxon>
        <taxon>Rhodothermota</taxon>
        <taxon>Rhodothermia</taxon>
        <taxon>Rhodothermales</taxon>
        <taxon>Rhodothermaceae</taxon>
        <taxon>Rhodothermus</taxon>
    </lineage>
</organism>
<evidence type="ECO:0000256" key="6">
    <source>
        <dbReference type="ARBA" id="ARBA00022741"/>
    </source>
</evidence>
<evidence type="ECO:0000256" key="5">
    <source>
        <dbReference type="ARBA" id="ARBA00022727"/>
    </source>
</evidence>
<dbReference type="InterPro" id="IPR018094">
    <property type="entry name" value="Thymidylate_kinase"/>
</dbReference>
<evidence type="ECO:0000256" key="12">
    <source>
        <dbReference type="HAMAP-Rule" id="MF_00165"/>
    </source>
</evidence>
<dbReference type="GO" id="GO:0005524">
    <property type="term" value="F:ATP binding"/>
    <property type="evidence" value="ECO:0007669"/>
    <property type="project" value="UniProtKB-UniRule"/>
</dbReference>
<dbReference type="GO" id="GO:0006233">
    <property type="term" value="P:dTDP biosynthetic process"/>
    <property type="evidence" value="ECO:0007669"/>
    <property type="project" value="InterPro"/>
</dbReference>
<reference evidence="15 16" key="1">
    <citation type="journal article" date="2009" name="Stand. Genomic Sci.">
        <title>Complete genome sequence of Rhodothermus marinus type strain (R-10).</title>
        <authorList>
            <person name="Nolan M."/>
            <person name="Tindall B.J."/>
            <person name="Pomrenke H."/>
            <person name="Lapidus A."/>
            <person name="Copeland A."/>
            <person name="Glavina Del Rio T."/>
            <person name="Lucas S."/>
            <person name="Chen F."/>
            <person name="Tice H."/>
            <person name="Cheng J.F."/>
            <person name="Saunders E."/>
            <person name="Han C."/>
            <person name="Bruce D."/>
            <person name="Goodwin L."/>
            <person name="Chain P."/>
            <person name="Pitluck S."/>
            <person name="Ovchinikova G."/>
            <person name="Pati A."/>
            <person name="Ivanova N."/>
            <person name="Mavromatis K."/>
            <person name="Chen A."/>
            <person name="Palaniappan K."/>
            <person name="Land M."/>
            <person name="Hauser L."/>
            <person name="Chang Y.J."/>
            <person name="Jeffries C.D."/>
            <person name="Brettin T."/>
            <person name="Goker M."/>
            <person name="Bristow J."/>
            <person name="Eisen J.A."/>
            <person name="Markowitz V."/>
            <person name="Hugenholtz P."/>
            <person name="Kyrpides N.C."/>
            <person name="Klenk H.P."/>
            <person name="Detter J.C."/>
        </authorList>
    </citation>
    <scope>NUCLEOTIDE SEQUENCE [LARGE SCALE GENOMIC DNA]</scope>
    <source>
        <strain evidence="16">ATCC 43812 / DSM 4252 / R-10</strain>
    </source>
</reference>
<dbReference type="EMBL" id="CP001807">
    <property type="protein sequence ID" value="ACY47066.1"/>
    <property type="molecule type" value="Genomic_DNA"/>
</dbReference>
<feature type="domain" description="Thymidylate kinase-like" evidence="14">
    <location>
        <begin position="5"/>
        <end position="194"/>
    </location>
</feature>
<dbReference type="eggNOG" id="COG0125">
    <property type="taxonomic scope" value="Bacteria"/>
</dbReference>
<dbReference type="NCBIfam" id="TIGR00041">
    <property type="entry name" value="DTMP_kinase"/>
    <property type="match status" value="1"/>
</dbReference>
<evidence type="ECO:0000313" key="15">
    <source>
        <dbReference type="EMBL" id="ACY47066.1"/>
    </source>
</evidence>
<evidence type="ECO:0000256" key="9">
    <source>
        <dbReference type="ARBA" id="ARBA00029962"/>
    </source>
</evidence>
<name>D0MCV6_RHOM4</name>
<dbReference type="PANTHER" id="PTHR10344:SF4">
    <property type="entry name" value="UMP-CMP KINASE 2, MITOCHONDRIAL"/>
    <property type="match status" value="1"/>
</dbReference>
<dbReference type="SUPFAM" id="SSF52540">
    <property type="entry name" value="P-loop containing nucleoside triphosphate hydrolases"/>
    <property type="match status" value="1"/>
</dbReference>
<dbReference type="HAMAP" id="MF_00165">
    <property type="entry name" value="Thymidylate_kinase"/>
    <property type="match status" value="1"/>
</dbReference>
<comment type="catalytic activity">
    <reaction evidence="10 12">
        <text>dTMP + ATP = dTDP + ADP</text>
        <dbReference type="Rhea" id="RHEA:13517"/>
        <dbReference type="ChEBI" id="CHEBI:30616"/>
        <dbReference type="ChEBI" id="CHEBI:58369"/>
        <dbReference type="ChEBI" id="CHEBI:63528"/>
        <dbReference type="ChEBI" id="CHEBI:456216"/>
        <dbReference type="EC" id="2.7.4.9"/>
    </reaction>
</comment>
<evidence type="ECO:0000256" key="1">
    <source>
        <dbReference type="ARBA" id="ARBA00009776"/>
    </source>
</evidence>
<feature type="region of interest" description="Disordered" evidence="13">
    <location>
        <begin position="200"/>
        <end position="220"/>
    </location>
</feature>
<dbReference type="GO" id="GO:0006235">
    <property type="term" value="P:dTTP biosynthetic process"/>
    <property type="evidence" value="ECO:0007669"/>
    <property type="project" value="UniProtKB-UniRule"/>
</dbReference>
<dbReference type="HOGENOM" id="CLU_049131_0_2_10"/>
<dbReference type="Gene3D" id="3.40.50.300">
    <property type="entry name" value="P-loop containing nucleotide triphosphate hydrolases"/>
    <property type="match status" value="1"/>
</dbReference>
<dbReference type="STRING" id="518766.Rmar_0158"/>
<dbReference type="AlphaFoldDB" id="D0MCV6"/>
<evidence type="ECO:0000256" key="13">
    <source>
        <dbReference type="SAM" id="MobiDB-lite"/>
    </source>
</evidence>
<dbReference type="Proteomes" id="UP000002221">
    <property type="component" value="Chromosome"/>
</dbReference>
<dbReference type="Pfam" id="PF02223">
    <property type="entry name" value="Thymidylate_kin"/>
    <property type="match status" value="1"/>
</dbReference>
<keyword evidence="4 12" id="KW-0808">Transferase</keyword>
<evidence type="ECO:0000256" key="2">
    <source>
        <dbReference type="ARBA" id="ARBA00012980"/>
    </source>
</evidence>
<dbReference type="GO" id="GO:0004798">
    <property type="term" value="F:dTMP kinase activity"/>
    <property type="evidence" value="ECO:0007669"/>
    <property type="project" value="UniProtKB-UniRule"/>
</dbReference>
<evidence type="ECO:0000256" key="4">
    <source>
        <dbReference type="ARBA" id="ARBA00022679"/>
    </source>
</evidence>
<dbReference type="PANTHER" id="PTHR10344">
    <property type="entry name" value="THYMIDYLATE KINASE"/>
    <property type="match status" value="1"/>
</dbReference>
<dbReference type="EC" id="2.7.4.9" evidence="2 12"/>
<dbReference type="KEGG" id="rmr:Rmar_0158"/>
<dbReference type="InterPro" id="IPR018095">
    <property type="entry name" value="Thymidylate_kin_CS"/>
</dbReference>
<dbReference type="InterPro" id="IPR039430">
    <property type="entry name" value="Thymidylate_kin-like_dom"/>
</dbReference>
<dbReference type="OrthoDB" id="9774907at2"/>
<keyword evidence="7 12" id="KW-0418">Kinase</keyword>
<evidence type="ECO:0000256" key="7">
    <source>
        <dbReference type="ARBA" id="ARBA00022777"/>
    </source>
</evidence>
<dbReference type="FunFam" id="3.40.50.300:FF:000225">
    <property type="entry name" value="Thymidylate kinase"/>
    <property type="match status" value="1"/>
</dbReference>
<sequence length="220" mass="24571">MLISFEGIDGCGKSTQARLLAQRLETAGYRTLLVREPGGTELSERIRGLLLDPALDIDPFAELLLFSAARRQLVVERIRPALQAGYIVLCDRFYDSTTAYQGGGRGVVELAWLRDFNRRVTDGLVPDRTYWLDVPLEVALARRDQAGDPDRMERADPAFFERVRATYAQLATEEPDRILRLDATASIETLHETIWNDVQRLLPPTGTRPPGVGSSTDRSG</sequence>
<dbReference type="RefSeq" id="WP_012842678.1">
    <property type="nucleotide sequence ID" value="NC_013501.1"/>
</dbReference>
<gene>
    <name evidence="12" type="primary">tmk</name>
    <name evidence="15" type="ordered locus">Rmar_0158</name>
</gene>
<proteinExistence type="inferred from homology"/>
<dbReference type="InterPro" id="IPR027417">
    <property type="entry name" value="P-loop_NTPase"/>
</dbReference>
<evidence type="ECO:0000313" key="16">
    <source>
        <dbReference type="Proteomes" id="UP000002221"/>
    </source>
</evidence>
<evidence type="ECO:0000256" key="8">
    <source>
        <dbReference type="ARBA" id="ARBA00022840"/>
    </source>
</evidence>